<organism evidence="3 5">
    <name type="scientific">Tetragenococcus osmophilus</name>
    <dbReference type="NCBI Taxonomy" id="526944"/>
    <lineage>
        <taxon>Bacteria</taxon>
        <taxon>Bacillati</taxon>
        <taxon>Bacillota</taxon>
        <taxon>Bacilli</taxon>
        <taxon>Lactobacillales</taxon>
        <taxon>Enterococcaceae</taxon>
        <taxon>Tetragenococcus</taxon>
    </lineage>
</organism>
<reference evidence="3" key="4">
    <citation type="submission" date="2023-02" db="EMBL/GenBank/DDBJ databases">
        <authorList>
            <person name="Sun Q."/>
            <person name="Mori K."/>
        </authorList>
    </citation>
    <scope>NUCLEOTIDE SEQUENCE</scope>
    <source>
        <strain evidence="3">NBRC 114545</strain>
    </source>
</reference>
<feature type="domain" description="ApeA N-terminal" evidence="1">
    <location>
        <begin position="18"/>
        <end position="168"/>
    </location>
</feature>
<dbReference type="EMBL" id="CP027783">
    <property type="protein sequence ID" value="AYW47373.1"/>
    <property type="molecule type" value="Genomic_DNA"/>
</dbReference>
<protein>
    <recommendedName>
        <fullName evidence="1">ApeA N-terminal domain-containing protein</fullName>
    </recommendedName>
</protein>
<gene>
    <name evidence="2" type="ORF">C7K38_02675</name>
    <name evidence="3" type="ORF">GCM10025885_21270</name>
</gene>
<name>A0AA37XL08_9ENTE</name>
<evidence type="ECO:0000313" key="2">
    <source>
        <dbReference type="EMBL" id="AYW47373.1"/>
    </source>
</evidence>
<keyword evidence="4" id="KW-1185">Reference proteome</keyword>
<reference evidence="2 4" key="1">
    <citation type="journal article" date="2012" name="Int. J. Syst. Evol. Microbiol.">
        <title>Characterization of Tetragenococcus strains from sugar thick juice reveals a novel species, Tetragenococcus osmophilus sp. nov., and divides Tetragenococcus halophilus into two subspecies, T. halophilus subsp. halophilus subsp. nov. and T. halophilus subsp. flandriensis subsp. nov.</title>
        <authorList>
            <person name="Juste A."/>
            <person name="Van Trappen S."/>
            <person name="Verreth C."/>
            <person name="Cleenwerck I."/>
            <person name="De Vos P."/>
            <person name="Lievens B."/>
            <person name="Willems K.A."/>
        </authorList>
    </citation>
    <scope>NUCLEOTIDE SEQUENCE [LARGE SCALE GENOMIC DNA]</scope>
    <source>
        <strain evidence="2 4">JCM 31126</strain>
    </source>
</reference>
<sequence length="188" mass="21491">MNTDILNNQSTMLENFSVRGLWYLSGMNKEDGLIGTLEYTPKEIKLNLVGNFKKIKINKTEEIAEVEEDQGTEEPVDVTQNLKIWGFSENGKKILLDNCFILKEKSYLTGGIESTTYKVQTIFVSNSEILDSDFNSIQKVSFSFKDFESWHSSSPITFQKEDGKGNKKTGFLYSYSDLQQKCQTIFLD</sequence>
<dbReference type="KEGG" id="too:C7K38_02675"/>
<proteinExistence type="predicted"/>
<reference evidence="3 5" key="2">
    <citation type="journal article" date="2014" name="Int. J. Syst. Evol. Microbiol.">
        <title>Complete genome sequence of Corynebacterium casei LMG S-19264T (=DSM 44701T), isolated from a smear-ripened cheese.</title>
        <authorList>
            <consortium name="US DOE Joint Genome Institute (JGI-PGF)"/>
            <person name="Walter F."/>
            <person name="Albersmeier A."/>
            <person name="Kalinowski J."/>
            <person name="Ruckert C."/>
        </authorList>
    </citation>
    <scope>NUCLEOTIDE SEQUENCE [LARGE SCALE GENOMIC DNA]</scope>
    <source>
        <strain evidence="3 5">NBRC 114545</strain>
    </source>
</reference>
<accession>A0AA37XL08</accession>
<dbReference type="EMBL" id="BSUW01000001">
    <property type="protein sequence ID" value="GMA73078.1"/>
    <property type="molecule type" value="Genomic_DNA"/>
</dbReference>
<dbReference type="InterPro" id="IPR041223">
    <property type="entry name" value="ApeA_NTD"/>
</dbReference>
<dbReference type="AlphaFoldDB" id="A0AA37XL08"/>
<evidence type="ECO:0000313" key="4">
    <source>
        <dbReference type="Proteomes" id="UP000268310"/>
    </source>
</evidence>
<dbReference type="Proteomes" id="UP000268310">
    <property type="component" value="Chromosome"/>
</dbReference>
<reference evidence="2" key="3">
    <citation type="submission" date="2018-03" db="EMBL/GenBank/DDBJ databases">
        <authorList>
            <person name="Jeon C.O."/>
        </authorList>
    </citation>
    <scope>NUCLEOTIDE SEQUENCE</scope>
    <source>
        <strain evidence="2">JCM 31126</strain>
    </source>
</reference>
<dbReference type="Proteomes" id="UP001157039">
    <property type="component" value="Unassembled WGS sequence"/>
</dbReference>
<dbReference type="Pfam" id="PF18862">
    <property type="entry name" value="ApeA_NTD1"/>
    <property type="match status" value="1"/>
</dbReference>
<dbReference type="RefSeq" id="WP_123934486.1">
    <property type="nucleotide sequence ID" value="NZ_BSUW01000001.1"/>
</dbReference>
<evidence type="ECO:0000259" key="1">
    <source>
        <dbReference type="Pfam" id="PF18862"/>
    </source>
</evidence>
<evidence type="ECO:0000313" key="5">
    <source>
        <dbReference type="Proteomes" id="UP001157039"/>
    </source>
</evidence>
<evidence type="ECO:0000313" key="3">
    <source>
        <dbReference type="EMBL" id="GMA73078.1"/>
    </source>
</evidence>